<name>A0A1Y6BHZ8_9BACT</name>
<dbReference type="RefSeq" id="WP_132317043.1">
    <property type="nucleotide sequence ID" value="NZ_FWZT01000004.1"/>
</dbReference>
<organism evidence="1 2">
    <name type="scientific">Pseudobacteriovorax antillogorgiicola</name>
    <dbReference type="NCBI Taxonomy" id="1513793"/>
    <lineage>
        <taxon>Bacteria</taxon>
        <taxon>Pseudomonadati</taxon>
        <taxon>Bdellovibrionota</taxon>
        <taxon>Oligoflexia</taxon>
        <taxon>Oligoflexales</taxon>
        <taxon>Pseudobacteriovoracaceae</taxon>
        <taxon>Pseudobacteriovorax</taxon>
    </lineage>
</organism>
<dbReference type="EMBL" id="FWZT01000004">
    <property type="protein sequence ID" value="SMF04673.1"/>
    <property type="molecule type" value="Genomic_DNA"/>
</dbReference>
<gene>
    <name evidence="1" type="ORF">SAMN06296036_10410</name>
</gene>
<protein>
    <submittedName>
        <fullName evidence="1">Uncharacterized protein</fullName>
    </submittedName>
</protein>
<sequence>MIASKLKLLGAIFCWLLITGQALSVPVNIPTWLSTPVIEVPGVQQLMIVDQGRSLAIRLGDEVKVLNLNEEFHIEEGQLYEINAVVGWRGRLHVLSIEPATKFIEPALEKSLFNRKFLRPGQQVSVMGEFIITI</sequence>
<proteinExistence type="predicted"/>
<dbReference type="AlphaFoldDB" id="A0A1Y6BHZ8"/>
<accession>A0A1Y6BHZ8</accession>
<dbReference type="Proteomes" id="UP000192907">
    <property type="component" value="Unassembled WGS sequence"/>
</dbReference>
<evidence type="ECO:0000313" key="2">
    <source>
        <dbReference type="Proteomes" id="UP000192907"/>
    </source>
</evidence>
<keyword evidence="2" id="KW-1185">Reference proteome</keyword>
<reference evidence="2" key="1">
    <citation type="submission" date="2017-04" db="EMBL/GenBank/DDBJ databases">
        <authorList>
            <person name="Varghese N."/>
            <person name="Submissions S."/>
        </authorList>
    </citation>
    <scope>NUCLEOTIDE SEQUENCE [LARGE SCALE GENOMIC DNA]</scope>
    <source>
        <strain evidence="2">RKEM611</strain>
    </source>
</reference>
<evidence type="ECO:0000313" key="1">
    <source>
        <dbReference type="EMBL" id="SMF04673.1"/>
    </source>
</evidence>